<dbReference type="eggNOG" id="KOG0254">
    <property type="taxonomic scope" value="Eukaryota"/>
</dbReference>
<feature type="transmembrane region" description="Helical" evidence="9">
    <location>
        <begin position="314"/>
        <end position="335"/>
    </location>
</feature>
<dbReference type="GeneID" id="4837244"/>
<keyword evidence="5 9" id="KW-1133">Transmembrane helix</keyword>
<evidence type="ECO:0000256" key="7">
    <source>
        <dbReference type="RuleBase" id="RU003346"/>
    </source>
</evidence>
<dbReference type="OMA" id="MSWFGQF"/>
<dbReference type="Proteomes" id="UP000002258">
    <property type="component" value="Chromosome 2"/>
</dbReference>
<comment type="similarity">
    <text evidence="2 7">Belongs to the major facilitator superfamily. Sugar transporter (TC 2.A.1.1) family.</text>
</comment>
<dbReference type="InterPro" id="IPR003663">
    <property type="entry name" value="Sugar/inositol_transpt"/>
</dbReference>
<feature type="transmembrane region" description="Helical" evidence="9">
    <location>
        <begin position="155"/>
        <end position="175"/>
    </location>
</feature>
<feature type="transmembrane region" description="Helical" evidence="9">
    <location>
        <begin position="93"/>
        <end position="118"/>
    </location>
</feature>
<dbReference type="PANTHER" id="PTHR48022">
    <property type="entry name" value="PLASTIDIC GLUCOSE TRANSPORTER 4"/>
    <property type="match status" value="1"/>
</dbReference>
<feature type="domain" description="Major facilitator superfamily (MFS) profile" evidence="10">
    <location>
        <begin position="60"/>
        <end position="502"/>
    </location>
</feature>
<reference evidence="11 12" key="1">
    <citation type="journal article" date="2007" name="Nat. Biotechnol.">
        <title>Genome sequence of the lignocellulose-bioconverting and xylose-fermenting yeast Pichia stipitis.</title>
        <authorList>
            <person name="Jeffries T.W."/>
            <person name="Grigoriev I.V."/>
            <person name="Grimwood J."/>
            <person name="Laplaza J.M."/>
            <person name="Aerts A."/>
            <person name="Salamov A."/>
            <person name="Schmutz J."/>
            <person name="Lindquist E."/>
            <person name="Dehal P."/>
            <person name="Shapiro H."/>
            <person name="Jin Y.S."/>
            <person name="Passoth V."/>
            <person name="Richardson P.M."/>
        </authorList>
    </citation>
    <scope>NUCLEOTIDE SEQUENCE [LARGE SCALE GENOMIC DNA]</scope>
    <source>
        <strain evidence="12">ATCC 58785 / CBS 6054 / NBRC 10063 / NRRL Y-11545</strain>
    </source>
</reference>
<evidence type="ECO:0000256" key="5">
    <source>
        <dbReference type="ARBA" id="ARBA00022989"/>
    </source>
</evidence>
<gene>
    <name evidence="11" type="primary">LAC1</name>
    <name evidence="11" type="ORF">PICST_30035</name>
</gene>
<feature type="transmembrane region" description="Helical" evidence="9">
    <location>
        <begin position="220"/>
        <end position="242"/>
    </location>
</feature>
<accession>A3LPQ5</accession>
<keyword evidence="12" id="KW-1185">Reference proteome</keyword>
<proteinExistence type="inferred from homology"/>
<evidence type="ECO:0000256" key="8">
    <source>
        <dbReference type="SAM" id="MobiDB-lite"/>
    </source>
</evidence>
<dbReference type="STRING" id="322104.A3LPQ5"/>
<dbReference type="InterPro" id="IPR050360">
    <property type="entry name" value="MFS_Sugar_Transporters"/>
</dbReference>
<evidence type="ECO:0000256" key="1">
    <source>
        <dbReference type="ARBA" id="ARBA00004141"/>
    </source>
</evidence>
<dbReference type="PANTHER" id="PTHR48022:SF70">
    <property type="entry name" value="MONOSACCHARIDE TRANSPORTER, PUTATIVE (AFU_ORTHOLOGUE AFUA_5G14540)-RELATED"/>
    <property type="match status" value="1"/>
</dbReference>
<feature type="compositionally biased region" description="Basic and acidic residues" evidence="8">
    <location>
        <begin position="7"/>
        <end position="25"/>
    </location>
</feature>
<feature type="transmembrane region" description="Helical" evidence="9">
    <location>
        <begin position="383"/>
        <end position="402"/>
    </location>
</feature>
<evidence type="ECO:0000313" key="11">
    <source>
        <dbReference type="EMBL" id="ABN65081.1"/>
    </source>
</evidence>
<feature type="transmembrane region" description="Helical" evidence="9">
    <location>
        <begin position="451"/>
        <end position="471"/>
    </location>
</feature>
<dbReference type="RefSeq" id="XP_001383110.1">
    <property type="nucleotide sequence ID" value="XM_001383073.1"/>
</dbReference>
<feature type="transmembrane region" description="Helical" evidence="9">
    <location>
        <begin position="408"/>
        <end position="430"/>
    </location>
</feature>
<dbReference type="Pfam" id="PF00083">
    <property type="entry name" value="Sugar_tr"/>
    <property type="match status" value="1"/>
</dbReference>
<dbReference type="GO" id="GO:0005351">
    <property type="term" value="F:carbohydrate:proton symporter activity"/>
    <property type="evidence" value="ECO:0007669"/>
    <property type="project" value="TreeGrafter"/>
</dbReference>
<name>A3LPQ5_PICST</name>
<feature type="transmembrane region" description="Helical" evidence="9">
    <location>
        <begin position="54"/>
        <end position="73"/>
    </location>
</feature>
<dbReference type="NCBIfam" id="TIGR00879">
    <property type="entry name" value="SP"/>
    <property type="match status" value="1"/>
</dbReference>
<dbReference type="InterPro" id="IPR036259">
    <property type="entry name" value="MFS_trans_sf"/>
</dbReference>
<evidence type="ECO:0000256" key="9">
    <source>
        <dbReference type="SAM" id="Phobius"/>
    </source>
</evidence>
<dbReference type="SUPFAM" id="SSF103473">
    <property type="entry name" value="MFS general substrate transporter"/>
    <property type="match status" value="1"/>
</dbReference>
<feature type="transmembrane region" description="Helical" evidence="9">
    <location>
        <begin position="477"/>
        <end position="498"/>
    </location>
</feature>
<dbReference type="KEGG" id="pic:PICST_30035"/>
<keyword evidence="4 9" id="KW-0812">Transmembrane</keyword>
<feature type="transmembrane region" description="Helical" evidence="9">
    <location>
        <begin position="130"/>
        <end position="149"/>
    </location>
</feature>
<evidence type="ECO:0000256" key="2">
    <source>
        <dbReference type="ARBA" id="ARBA00010992"/>
    </source>
</evidence>
<dbReference type="PROSITE" id="PS50850">
    <property type="entry name" value="MFS"/>
    <property type="match status" value="1"/>
</dbReference>
<feature type="region of interest" description="Disordered" evidence="8">
    <location>
        <begin position="1"/>
        <end position="25"/>
    </location>
</feature>
<evidence type="ECO:0000259" key="10">
    <source>
        <dbReference type="PROSITE" id="PS50850"/>
    </source>
</evidence>
<organism evidence="11 12">
    <name type="scientific">Scheffersomyces stipitis (strain ATCC 58785 / CBS 6054 / NBRC 10063 / NRRL Y-11545)</name>
    <name type="common">Yeast</name>
    <name type="synonym">Pichia stipitis</name>
    <dbReference type="NCBI Taxonomy" id="322104"/>
    <lineage>
        <taxon>Eukaryota</taxon>
        <taxon>Fungi</taxon>
        <taxon>Dikarya</taxon>
        <taxon>Ascomycota</taxon>
        <taxon>Saccharomycotina</taxon>
        <taxon>Pichiomycetes</taxon>
        <taxon>Debaryomycetaceae</taxon>
        <taxon>Scheffersomyces</taxon>
    </lineage>
</organism>
<evidence type="ECO:0000256" key="3">
    <source>
        <dbReference type="ARBA" id="ARBA00022448"/>
    </source>
</evidence>
<dbReference type="InParanoid" id="A3LPQ5"/>
<feature type="transmembrane region" description="Helical" evidence="9">
    <location>
        <begin position="187"/>
        <end position="208"/>
    </location>
</feature>
<feature type="transmembrane region" description="Helical" evidence="9">
    <location>
        <begin position="355"/>
        <end position="371"/>
    </location>
</feature>
<evidence type="ECO:0000256" key="6">
    <source>
        <dbReference type="ARBA" id="ARBA00023136"/>
    </source>
</evidence>
<dbReference type="AlphaFoldDB" id="A3LPQ5"/>
<evidence type="ECO:0000256" key="4">
    <source>
        <dbReference type="ARBA" id="ARBA00022692"/>
    </source>
</evidence>
<sequence length="554" mass="62087">MSSEMLSKSEVKYEQNEMEGSQEKLALKDEDSKDFYKVNEAYNEKGFPLLSRPMIPLLLTCSVVYFVSTNTGFDGSLMSSIYTQQDYLDKFNLSINSSTSTGLVFSIYNVAQICAAFFCPLIDFWGRKKLILIGCWGTVLGAIITAFAQNKETLIAGRFVLSFFTTLANTSASLYVTEIANTYNRSVVAGCYNTLWYIGSVLAAFTSYGANVNLGGTELAFRLPLGIQAVFPGLVGIFGFFIPESPRWLVGVGREKEAEEMIAKYHCNGDFSHPLLEHEMVQINESFRGNKLAQSLKILDLRPIFQNNNAYRSILVILMAFFGQFSGNNVCSYYLPTMLRNIGMTTVSTNVLMNAFYSLISWFSSIAGSFAHQKVGRRKMFMFSTLAASACLTGLAVATARYQATSAFAASTTAIVFIYLFGVMFSFAFTPMQPIYPAEISSNVLRSRSMIVLNITAGCAQFINQFAAPAAMENIKYWFYVFYVFWDIFECIIIYFFFVETKGKSLEEIDAIFEARNPRKVSVGDYSDEDGPKINWLYMRSVGQYVSRRKSGMN</sequence>
<keyword evidence="6 9" id="KW-0472">Membrane</keyword>
<dbReference type="InterPro" id="IPR020846">
    <property type="entry name" value="MFS_dom"/>
</dbReference>
<protein>
    <submittedName>
        <fullName evidence="11">Lactose permease</fullName>
    </submittedName>
</protein>
<dbReference type="EMBL" id="CP000496">
    <property type="protein sequence ID" value="ABN65081.1"/>
    <property type="molecule type" value="Genomic_DNA"/>
</dbReference>
<dbReference type="InterPro" id="IPR005828">
    <property type="entry name" value="MFS_sugar_transport-like"/>
</dbReference>
<keyword evidence="3 7" id="KW-0813">Transport</keyword>
<dbReference type="GO" id="GO:0016020">
    <property type="term" value="C:membrane"/>
    <property type="evidence" value="ECO:0007669"/>
    <property type="project" value="UniProtKB-SubCell"/>
</dbReference>
<evidence type="ECO:0000313" key="12">
    <source>
        <dbReference type="Proteomes" id="UP000002258"/>
    </source>
</evidence>
<dbReference type="OrthoDB" id="6133115at2759"/>
<dbReference type="FunFam" id="1.20.1250.20:FF:000134">
    <property type="entry name" value="MFS sugar transporter protein"/>
    <property type="match status" value="1"/>
</dbReference>
<comment type="subcellular location">
    <subcellularLocation>
        <location evidence="1">Membrane</location>
        <topology evidence="1">Multi-pass membrane protein</topology>
    </subcellularLocation>
</comment>
<dbReference type="HOGENOM" id="CLU_001265_30_13_1"/>
<dbReference type="Gene3D" id="1.20.1250.20">
    <property type="entry name" value="MFS general substrate transporter like domains"/>
    <property type="match status" value="1"/>
</dbReference>